<sequence>MFKSMETVMGYNNWERFSAADVKLVEVACMVFMDSTKLAHTMFPDLLTVKMQLAKYIANYLSDDEYGGVYDKLAKGNIPCIYMFAKLTQLANNEYHAVVKVFQYIIKWVNPWKDLICPYLNMSLLMKKFLNTQLNTVDDFIVQVLIHFTGDD</sequence>
<dbReference type="EMBL" id="KV407454">
    <property type="protein sequence ID" value="KZF25851.1"/>
    <property type="molecule type" value="Genomic_DNA"/>
</dbReference>
<reference evidence="1 2" key="1">
    <citation type="journal article" date="2016" name="Fungal Biol.">
        <title>The genome of Xylona heveae provides a window into fungal endophytism.</title>
        <authorList>
            <person name="Gazis R."/>
            <person name="Kuo A."/>
            <person name="Riley R."/>
            <person name="LaButti K."/>
            <person name="Lipzen A."/>
            <person name="Lin J."/>
            <person name="Amirebrahimi M."/>
            <person name="Hesse C.N."/>
            <person name="Spatafora J.W."/>
            <person name="Henrissat B."/>
            <person name="Hainaut M."/>
            <person name="Grigoriev I.V."/>
            <person name="Hibbett D.S."/>
        </authorList>
    </citation>
    <scope>NUCLEOTIDE SEQUENCE [LARGE SCALE GENOMIC DNA]</scope>
    <source>
        <strain evidence="1 2">TC161</strain>
    </source>
</reference>
<evidence type="ECO:0000313" key="1">
    <source>
        <dbReference type="EMBL" id="KZF25851.1"/>
    </source>
</evidence>
<evidence type="ECO:0000313" key="2">
    <source>
        <dbReference type="Proteomes" id="UP000076632"/>
    </source>
</evidence>
<protein>
    <submittedName>
        <fullName evidence="1">Uncharacterized protein</fullName>
    </submittedName>
</protein>
<dbReference type="GeneID" id="28896529"/>
<dbReference type="InParanoid" id="A0A165J7K1"/>
<organism evidence="1 2">
    <name type="scientific">Xylona heveae (strain CBS 132557 / TC161)</name>
    <dbReference type="NCBI Taxonomy" id="1328760"/>
    <lineage>
        <taxon>Eukaryota</taxon>
        <taxon>Fungi</taxon>
        <taxon>Dikarya</taxon>
        <taxon>Ascomycota</taxon>
        <taxon>Pezizomycotina</taxon>
        <taxon>Xylonomycetes</taxon>
        <taxon>Xylonales</taxon>
        <taxon>Xylonaceae</taxon>
        <taxon>Xylona</taxon>
    </lineage>
</organism>
<dbReference type="RefSeq" id="XP_018191406.1">
    <property type="nucleotide sequence ID" value="XM_018331392.1"/>
</dbReference>
<accession>A0A165J7K1</accession>
<name>A0A165J7K1_XYLHT</name>
<dbReference type="Proteomes" id="UP000076632">
    <property type="component" value="Unassembled WGS sequence"/>
</dbReference>
<gene>
    <name evidence="1" type="ORF">L228DRAFT_242223</name>
</gene>
<proteinExistence type="predicted"/>
<keyword evidence="2" id="KW-1185">Reference proteome</keyword>
<dbReference type="AlphaFoldDB" id="A0A165J7K1"/>